<feature type="transmembrane region" description="Helical" evidence="1">
    <location>
        <begin position="46"/>
        <end position="64"/>
    </location>
</feature>
<organism evidence="2">
    <name type="scientific">Solanum chacoense</name>
    <name type="common">Chaco potato</name>
    <dbReference type="NCBI Taxonomy" id="4108"/>
    <lineage>
        <taxon>Eukaryota</taxon>
        <taxon>Viridiplantae</taxon>
        <taxon>Streptophyta</taxon>
        <taxon>Embryophyta</taxon>
        <taxon>Tracheophyta</taxon>
        <taxon>Spermatophyta</taxon>
        <taxon>Magnoliopsida</taxon>
        <taxon>eudicotyledons</taxon>
        <taxon>Gunneridae</taxon>
        <taxon>Pentapetalae</taxon>
        <taxon>asterids</taxon>
        <taxon>lamiids</taxon>
        <taxon>Solanales</taxon>
        <taxon>Solanaceae</taxon>
        <taxon>Solanoideae</taxon>
        <taxon>Solaneae</taxon>
        <taxon>Solanum</taxon>
    </lineage>
</organism>
<reference evidence="2" key="1">
    <citation type="submission" date="2015-12" db="EMBL/GenBank/DDBJ databases">
        <title>Gene expression during late stages of embryo sac development: a critical building block for successful pollen-pistil interactions.</title>
        <authorList>
            <person name="Liu Y."/>
            <person name="Joly V."/>
            <person name="Sabar M."/>
            <person name="Matton D.P."/>
        </authorList>
    </citation>
    <scope>NUCLEOTIDE SEQUENCE</scope>
</reference>
<proteinExistence type="predicted"/>
<dbReference type="EMBL" id="GEDG01012376">
    <property type="protein sequence ID" value="JAP26295.1"/>
    <property type="molecule type" value="Transcribed_RNA"/>
</dbReference>
<protein>
    <submittedName>
        <fullName evidence="2">Putative ovule protein</fullName>
    </submittedName>
</protein>
<accession>A0A0V0I1R6</accession>
<evidence type="ECO:0000256" key="1">
    <source>
        <dbReference type="SAM" id="Phobius"/>
    </source>
</evidence>
<name>A0A0V0I1R6_SOLCH</name>
<keyword evidence="1" id="KW-0812">Transmembrane</keyword>
<evidence type="ECO:0000313" key="2">
    <source>
        <dbReference type="EMBL" id="JAP26295.1"/>
    </source>
</evidence>
<sequence length="69" mass="7879">MVSNLLEEREPVIGRISQPKVISRFLYMCTYPTLVLKATIGEVWALYSNCITGLVFHFFLQLIFPQAAT</sequence>
<dbReference type="AlphaFoldDB" id="A0A0V0I1R6"/>
<keyword evidence="1" id="KW-0472">Membrane</keyword>
<keyword evidence="1" id="KW-1133">Transmembrane helix</keyword>